<feature type="transmembrane region" description="Helical" evidence="1">
    <location>
        <begin position="121"/>
        <end position="148"/>
    </location>
</feature>
<organism evidence="2 3">
    <name type="scientific">Alkalicella caledoniensis</name>
    <dbReference type="NCBI Taxonomy" id="2731377"/>
    <lineage>
        <taxon>Bacteria</taxon>
        <taxon>Bacillati</taxon>
        <taxon>Bacillota</taxon>
        <taxon>Clostridia</taxon>
        <taxon>Eubacteriales</taxon>
        <taxon>Proteinivoracaceae</taxon>
        <taxon>Alkalicella</taxon>
    </lineage>
</organism>
<dbReference type="KEGG" id="acae:HYG86_14990"/>
<dbReference type="EMBL" id="CP058559">
    <property type="protein sequence ID" value="QNO15980.1"/>
    <property type="molecule type" value="Genomic_DNA"/>
</dbReference>
<feature type="transmembrane region" description="Helical" evidence="1">
    <location>
        <begin position="58"/>
        <end position="81"/>
    </location>
</feature>
<dbReference type="Proteomes" id="UP000516160">
    <property type="component" value="Chromosome"/>
</dbReference>
<keyword evidence="1" id="KW-0812">Transmembrane</keyword>
<sequence>MNISTNNKIQLVESEYDKKVHLIGRVTLVAGLLLSFLPPIILWLVYGIVPPLNNLINGIISISSVMIAVSIVEVLTFSPILGSSAMYMSYLTGNITNMKIPCAAISMEVAEVEPSTQEGDIISTIAISGSVIASQIIILIGVIMIVPMAARLDNPSIQPAFEQILPALFGSIGAYYILKEWKLAVAPIIVAVLLSFIPGIQIAITVPICVGVSVLAAKYLYKKNMLSSQ</sequence>
<evidence type="ECO:0000256" key="1">
    <source>
        <dbReference type="SAM" id="Phobius"/>
    </source>
</evidence>
<keyword evidence="1" id="KW-1133">Transmembrane helix</keyword>
<feature type="transmembrane region" description="Helical" evidence="1">
    <location>
        <begin position="22"/>
        <end position="46"/>
    </location>
</feature>
<proteinExistence type="predicted"/>
<evidence type="ECO:0000313" key="3">
    <source>
        <dbReference type="Proteomes" id="UP000516160"/>
    </source>
</evidence>
<reference evidence="2 3" key="1">
    <citation type="submission" date="2020-07" db="EMBL/GenBank/DDBJ databases">
        <title>Alkalicella. sp. LB2 genome.</title>
        <authorList>
            <person name="Postec A."/>
            <person name="Quemeneur M."/>
        </authorList>
    </citation>
    <scope>NUCLEOTIDE SEQUENCE [LARGE SCALE GENOMIC DNA]</scope>
    <source>
        <strain evidence="2 3">LB2</strain>
    </source>
</reference>
<name>A0A7G9WBB8_ALKCA</name>
<dbReference type="AlphaFoldDB" id="A0A7G9WBB8"/>
<dbReference type="RefSeq" id="WP_213166379.1">
    <property type="nucleotide sequence ID" value="NZ_CP058559.1"/>
</dbReference>
<feature type="transmembrane region" description="Helical" evidence="1">
    <location>
        <begin position="160"/>
        <end position="178"/>
    </location>
</feature>
<protein>
    <submittedName>
        <fullName evidence="2">Uncharacterized protein</fullName>
    </submittedName>
</protein>
<gene>
    <name evidence="2" type="ORF">HYG86_14990</name>
</gene>
<evidence type="ECO:0000313" key="2">
    <source>
        <dbReference type="EMBL" id="QNO15980.1"/>
    </source>
</evidence>
<keyword evidence="1" id="KW-0472">Membrane</keyword>
<feature type="transmembrane region" description="Helical" evidence="1">
    <location>
        <begin position="184"/>
        <end position="217"/>
    </location>
</feature>
<accession>A0A7G9WBB8</accession>
<keyword evidence="3" id="KW-1185">Reference proteome</keyword>